<dbReference type="InterPro" id="IPR000276">
    <property type="entry name" value="GPCR_Rhodpsn"/>
</dbReference>
<evidence type="ECO:0000256" key="3">
    <source>
        <dbReference type="ARBA" id="ARBA00022989"/>
    </source>
</evidence>
<evidence type="ECO:0000256" key="1">
    <source>
        <dbReference type="ARBA" id="ARBA00004370"/>
    </source>
</evidence>
<reference evidence="7 8" key="1">
    <citation type="submission" date="2024-02" db="EMBL/GenBank/DDBJ databases">
        <authorList>
            <person name="Daric V."/>
            <person name="Darras S."/>
        </authorList>
    </citation>
    <scope>NUCLEOTIDE SEQUENCE [LARGE SCALE GENOMIC DNA]</scope>
</reference>
<feature type="transmembrane region" description="Helical" evidence="5">
    <location>
        <begin position="128"/>
        <end position="151"/>
    </location>
</feature>
<evidence type="ECO:0000259" key="6">
    <source>
        <dbReference type="PROSITE" id="PS50262"/>
    </source>
</evidence>
<evidence type="ECO:0000256" key="2">
    <source>
        <dbReference type="ARBA" id="ARBA00022692"/>
    </source>
</evidence>
<dbReference type="SUPFAM" id="SSF81321">
    <property type="entry name" value="Family A G protein-coupled receptor-like"/>
    <property type="match status" value="1"/>
</dbReference>
<dbReference type="PROSITE" id="PS50262">
    <property type="entry name" value="G_PROTEIN_RECEP_F1_2"/>
    <property type="match status" value="1"/>
</dbReference>
<sequence>MFVTLPNVIWSLRLSSSEIDRIQFALRGSVKATIGGIFFTLIYSSSIYHLLLLSLQRFAAIRWPIWYKTKGMQHMPLMIAIVWATAILAASVPTWFPDSFVFAYSASVFLFVPAFDSLDALFTSGLQVISGFFLLPYLMMSALTVATGLIVRNTMERSRKLSGFHHKKTSFNKETRVLITLTCMEIGFTVTLLPNTIVVLMFYFGQLDCDSFSIPYLISFYLSTLNSLVNVAIYSFRDETFRKNILKVFENLFSCCKKKKKDFQEFGETPAQSPPTPRVSLSTLISISFLFDKSKQ</sequence>
<dbReference type="Proteomes" id="UP001642483">
    <property type="component" value="Unassembled WGS sequence"/>
</dbReference>
<feature type="transmembrane region" description="Helical" evidence="5">
    <location>
        <begin position="216"/>
        <end position="236"/>
    </location>
</feature>
<accession>A0ABP0GSR5</accession>
<dbReference type="CDD" id="cd00637">
    <property type="entry name" value="7tm_classA_rhodopsin-like"/>
    <property type="match status" value="1"/>
</dbReference>
<feature type="transmembrane region" description="Helical" evidence="5">
    <location>
        <begin position="34"/>
        <end position="55"/>
    </location>
</feature>
<dbReference type="PRINTS" id="PR00237">
    <property type="entry name" value="GPCRRHODOPSN"/>
</dbReference>
<dbReference type="Gene3D" id="1.20.1070.10">
    <property type="entry name" value="Rhodopsin 7-helix transmembrane proteins"/>
    <property type="match status" value="1"/>
</dbReference>
<dbReference type="EMBL" id="CAWYQH010000141">
    <property type="protein sequence ID" value="CAK8694113.1"/>
    <property type="molecule type" value="Genomic_DNA"/>
</dbReference>
<dbReference type="Pfam" id="PF00001">
    <property type="entry name" value="7tm_1"/>
    <property type="match status" value="1"/>
</dbReference>
<keyword evidence="3 5" id="KW-1133">Transmembrane helix</keyword>
<gene>
    <name evidence="7" type="ORF">CVLEPA_LOCUS27380</name>
</gene>
<protein>
    <recommendedName>
        <fullName evidence="6">G-protein coupled receptors family 1 profile domain-containing protein</fullName>
    </recommendedName>
</protein>
<comment type="subcellular location">
    <subcellularLocation>
        <location evidence="1">Membrane</location>
    </subcellularLocation>
</comment>
<comment type="caution">
    <text evidence="7">The sequence shown here is derived from an EMBL/GenBank/DDBJ whole genome shotgun (WGS) entry which is preliminary data.</text>
</comment>
<keyword evidence="8" id="KW-1185">Reference proteome</keyword>
<keyword evidence="4 5" id="KW-0472">Membrane</keyword>
<dbReference type="PANTHER" id="PTHR45698">
    <property type="entry name" value="TRACE AMINE-ASSOCIATED RECEPTOR 19N-RELATED"/>
    <property type="match status" value="1"/>
</dbReference>
<feature type="domain" description="G-protein coupled receptors family 1 profile" evidence="6">
    <location>
        <begin position="1"/>
        <end position="234"/>
    </location>
</feature>
<name>A0ABP0GSR5_CLALP</name>
<dbReference type="InterPro" id="IPR017452">
    <property type="entry name" value="GPCR_Rhodpsn_7TM"/>
</dbReference>
<proteinExistence type="predicted"/>
<evidence type="ECO:0000256" key="5">
    <source>
        <dbReference type="SAM" id="Phobius"/>
    </source>
</evidence>
<keyword evidence="2 5" id="KW-0812">Transmembrane</keyword>
<feature type="transmembrane region" description="Helical" evidence="5">
    <location>
        <begin position="177"/>
        <end position="204"/>
    </location>
</feature>
<organism evidence="7 8">
    <name type="scientific">Clavelina lepadiformis</name>
    <name type="common">Light-bulb sea squirt</name>
    <name type="synonym">Ascidia lepadiformis</name>
    <dbReference type="NCBI Taxonomy" id="159417"/>
    <lineage>
        <taxon>Eukaryota</taxon>
        <taxon>Metazoa</taxon>
        <taxon>Chordata</taxon>
        <taxon>Tunicata</taxon>
        <taxon>Ascidiacea</taxon>
        <taxon>Aplousobranchia</taxon>
        <taxon>Clavelinidae</taxon>
        <taxon>Clavelina</taxon>
    </lineage>
</organism>
<evidence type="ECO:0000313" key="8">
    <source>
        <dbReference type="Proteomes" id="UP001642483"/>
    </source>
</evidence>
<evidence type="ECO:0000256" key="4">
    <source>
        <dbReference type="ARBA" id="ARBA00023136"/>
    </source>
</evidence>
<feature type="transmembrane region" description="Helical" evidence="5">
    <location>
        <begin position="76"/>
        <end position="96"/>
    </location>
</feature>
<evidence type="ECO:0000313" key="7">
    <source>
        <dbReference type="EMBL" id="CAK8694113.1"/>
    </source>
</evidence>
<dbReference type="PANTHER" id="PTHR45698:SF1">
    <property type="entry name" value="TRACE AMINE-ASSOCIATED RECEPTOR 13C-LIKE"/>
    <property type="match status" value="1"/>
</dbReference>